<evidence type="ECO:0000313" key="3">
    <source>
        <dbReference type="EMBL" id="MBE1505537.1"/>
    </source>
</evidence>
<dbReference type="InterPro" id="IPR011990">
    <property type="entry name" value="TPR-like_helical_dom_sf"/>
</dbReference>
<gene>
    <name evidence="3" type="ORF">H4W29_002718</name>
</gene>
<comment type="caution">
    <text evidence="3">The sequence shown here is derived from an EMBL/GenBank/DDBJ whole genome shotgun (WGS) entry which is preliminary data.</text>
</comment>
<evidence type="ECO:0000256" key="2">
    <source>
        <dbReference type="SAM" id="Phobius"/>
    </source>
</evidence>
<keyword evidence="4" id="KW-1185">Reference proteome</keyword>
<dbReference type="Proteomes" id="UP000620262">
    <property type="component" value="Unassembled WGS sequence"/>
</dbReference>
<evidence type="ECO:0000313" key="4">
    <source>
        <dbReference type="Proteomes" id="UP000620262"/>
    </source>
</evidence>
<keyword evidence="2" id="KW-1133">Transmembrane helix</keyword>
<accession>A0ABR9IRP7</accession>
<proteinExistence type="predicted"/>
<feature type="transmembrane region" description="Helical" evidence="2">
    <location>
        <begin position="163"/>
        <end position="185"/>
    </location>
</feature>
<keyword evidence="2" id="KW-0472">Membrane</keyword>
<dbReference type="PROSITE" id="PS50005">
    <property type="entry name" value="TPR"/>
    <property type="match status" value="1"/>
</dbReference>
<sequence>MGAEVHDTRACEVSLPEARAELERILSDPRFHATERQRAILRYLAERRFAGCEEGVKAYSIALDVLGRASNFDASNDPIVRIEVSRLRSSVENYYEAFGAERDVTIHIPKGTYVTLFPRSHVAYEHDVEELVLESDLPETLDDVPVSQVAESPVAASSSRRPLAVHAGAALLLCVAIAGGAIAYASKPSLTVRPSVALSMDAVDTRLQGEASQTRDMLLTALTQFQTLTVAKAGYAGMRTQKVAGRAYEIDMKYYGDGDIRSVWWQIVDSQSGDLLKSGLEKIAIDGRSAAATRQEIVDVLARRFAATRGAINNIETHAGSAESIGNACVLRAEYQLDDGSSDNMAAVRSCLERTLAADPSNSDAKALLARVLIAPEAAAGDAAVRAQALDLANRAVSIAPMSDRAYVALMVTQFADGRIDAALQAGNRAISLNPSNPDAVAKLASVLFSAGYFDAGVAMAQDAGRAVDIVPRDAMLVLALDAYRRGDWSEASLLAEQVNCSDFVVRALRAAALGQLGSDQAKKRLADVRGSDPDFERTLRRKLEARRFQPLLSEEIVAGLTKAGAVFALNDVTGAVKP</sequence>
<reference evidence="3 4" key="1">
    <citation type="submission" date="2020-10" db="EMBL/GenBank/DDBJ databases">
        <title>Sequencing the genomes of 1000 actinobacteria strains.</title>
        <authorList>
            <person name="Klenk H.-P."/>
        </authorList>
    </citation>
    <scope>NUCLEOTIDE SEQUENCE [LARGE SCALE GENOMIC DNA]</scope>
    <source>
        <strain evidence="3 4">DSM 7307</strain>
    </source>
</reference>
<evidence type="ECO:0000256" key="1">
    <source>
        <dbReference type="PROSITE-ProRule" id="PRU00339"/>
    </source>
</evidence>
<feature type="repeat" description="TPR" evidence="1">
    <location>
        <begin position="404"/>
        <end position="437"/>
    </location>
</feature>
<dbReference type="EMBL" id="JADBEC010000001">
    <property type="protein sequence ID" value="MBE1505537.1"/>
    <property type="molecule type" value="Genomic_DNA"/>
</dbReference>
<name>A0ABR9IRP7_RHIVS</name>
<keyword evidence="1" id="KW-0802">TPR repeat</keyword>
<dbReference type="SUPFAM" id="SSF48452">
    <property type="entry name" value="TPR-like"/>
    <property type="match status" value="1"/>
</dbReference>
<dbReference type="Gene3D" id="1.25.40.10">
    <property type="entry name" value="Tetratricopeptide repeat domain"/>
    <property type="match status" value="1"/>
</dbReference>
<dbReference type="InterPro" id="IPR019734">
    <property type="entry name" value="TPR_rpt"/>
</dbReference>
<protein>
    <submittedName>
        <fullName evidence="3">Tetratricopeptide (TPR) repeat protein</fullName>
    </submittedName>
</protein>
<keyword evidence="2" id="KW-0812">Transmembrane</keyword>
<dbReference type="RefSeq" id="WP_192729376.1">
    <property type="nucleotide sequence ID" value="NZ_BAAAVL010000009.1"/>
</dbReference>
<organism evidence="3 4">
    <name type="scientific">Rhizobium viscosum</name>
    <name type="common">Arthrobacter viscosus</name>
    <dbReference type="NCBI Taxonomy" id="1673"/>
    <lineage>
        <taxon>Bacteria</taxon>
        <taxon>Pseudomonadati</taxon>
        <taxon>Pseudomonadota</taxon>
        <taxon>Alphaproteobacteria</taxon>
        <taxon>Hyphomicrobiales</taxon>
        <taxon>Rhizobiaceae</taxon>
        <taxon>Rhizobium/Agrobacterium group</taxon>
        <taxon>Rhizobium</taxon>
    </lineage>
</organism>